<dbReference type="InterPro" id="IPR004329">
    <property type="entry name" value="CcmE"/>
</dbReference>
<reference evidence="5 6" key="1">
    <citation type="journal article" date="2011" name="Stand. Genomic Sci.">
        <title>Complete genome sequence of Haliscomenobacter hydrossis type strain (O).</title>
        <authorList>
            <consortium name="US DOE Joint Genome Institute (JGI-PGF)"/>
            <person name="Daligault H."/>
            <person name="Lapidus A."/>
            <person name="Zeytun A."/>
            <person name="Nolan M."/>
            <person name="Lucas S."/>
            <person name="Del Rio T.G."/>
            <person name="Tice H."/>
            <person name="Cheng J.F."/>
            <person name="Tapia R."/>
            <person name="Han C."/>
            <person name="Goodwin L."/>
            <person name="Pitluck S."/>
            <person name="Liolios K."/>
            <person name="Pagani I."/>
            <person name="Ivanova N."/>
            <person name="Huntemann M."/>
            <person name="Mavromatis K."/>
            <person name="Mikhailova N."/>
            <person name="Pati A."/>
            <person name="Chen A."/>
            <person name="Palaniappan K."/>
            <person name="Land M."/>
            <person name="Hauser L."/>
            <person name="Brambilla E.M."/>
            <person name="Rohde M."/>
            <person name="Verbarg S."/>
            <person name="Goker M."/>
            <person name="Bristow J."/>
            <person name="Eisen J.A."/>
            <person name="Markowitz V."/>
            <person name="Hugenholtz P."/>
            <person name="Kyrpides N.C."/>
            <person name="Klenk H.P."/>
            <person name="Woyke T."/>
        </authorList>
    </citation>
    <scope>NUCLEOTIDE SEQUENCE [LARGE SCALE GENOMIC DNA]</scope>
    <source>
        <strain evidence="6">ATCC 27775 / DSM 1100 / LMG 10767 / O</strain>
    </source>
</reference>
<gene>
    <name evidence="5" type="ordered locus">Halhy_0134</name>
</gene>
<dbReference type="KEGG" id="hhy:Halhy_0134"/>
<evidence type="ECO:0000256" key="3">
    <source>
        <dbReference type="ARBA" id="ARBA00022748"/>
    </source>
</evidence>
<organism evidence="5 6">
    <name type="scientific">Haliscomenobacter hydrossis (strain ATCC 27775 / DSM 1100 / LMG 10767 / O)</name>
    <dbReference type="NCBI Taxonomy" id="760192"/>
    <lineage>
        <taxon>Bacteria</taxon>
        <taxon>Pseudomonadati</taxon>
        <taxon>Bacteroidota</taxon>
        <taxon>Saprospiria</taxon>
        <taxon>Saprospirales</taxon>
        <taxon>Haliscomenobacteraceae</taxon>
        <taxon>Haliscomenobacter</taxon>
    </lineage>
</organism>
<dbReference type="OrthoDB" id="1524250at2"/>
<evidence type="ECO:0000256" key="1">
    <source>
        <dbReference type="ARBA" id="ARBA00004370"/>
    </source>
</evidence>
<keyword evidence="6" id="KW-1185">Reference proteome</keyword>
<dbReference type="GO" id="GO:0005886">
    <property type="term" value="C:plasma membrane"/>
    <property type="evidence" value="ECO:0007669"/>
    <property type="project" value="InterPro"/>
</dbReference>
<dbReference type="STRING" id="760192.Halhy_0134"/>
<comment type="subcellular location">
    <subcellularLocation>
        <location evidence="1">Membrane</location>
    </subcellularLocation>
</comment>
<dbReference type="GO" id="GO:0017004">
    <property type="term" value="P:cytochrome complex assembly"/>
    <property type="evidence" value="ECO:0007669"/>
    <property type="project" value="UniProtKB-KW"/>
</dbReference>
<reference key="2">
    <citation type="submission" date="2011-04" db="EMBL/GenBank/DDBJ databases">
        <title>Complete sequence of chromosome of Haliscomenobacter hydrossis DSM 1100.</title>
        <authorList>
            <consortium name="US DOE Joint Genome Institute (JGI-PGF)"/>
            <person name="Lucas S."/>
            <person name="Han J."/>
            <person name="Lapidus A."/>
            <person name="Bruce D."/>
            <person name="Goodwin L."/>
            <person name="Pitluck S."/>
            <person name="Peters L."/>
            <person name="Kyrpides N."/>
            <person name="Mavromatis K."/>
            <person name="Ivanova N."/>
            <person name="Ovchinnikova G."/>
            <person name="Pagani I."/>
            <person name="Daligault H."/>
            <person name="Detter J.C."/>
            <person name="Han C."/>
            <person name="Land M."/>
            <person name="Hauser L."/>
            <person name="Markowitz V."/>
            <person name="Cheng J.-F."/>
            <person name="Hugenholtz P."/>
            <person name="Woyke T."/>
            <person name="Wu D."/>
            <person name="Verbarg S."/>
            <person name="Frueling A."/>
            <person name="Brambilla E."/>
            <person name="Klenk H.-P."/>
            <person name="Eisen J.A."/>
        </authorList>
    </citation>
    <scope>NUCLEOTIDE SEQUENCE</scope>
    <source>
        <strain>DSM 1100</strain>
    </source>
</reference>
<evidence type="ECO:0008006" key="7">
    <source>
        <dbReference type="Google" id="ProtNLM"/>
    </source>
</evidence>
<sequence>MKRIYLIAGVMVAIAIALLVNSAKDMSTYGSFADANTSSKKIKIAGKLAKNKPMVYDPVKDPNHFSFFIKDSAGEEHKVVLLKAKPQDFEMSEQIVVTGRMKDGVFVATDLLMKCPSKYKDEEIAIKSKQNG</sequence>
<proteinExistence type="predicted"/>
<keyword evidence="2" id="KW-0479">Metal-binding</keyword>
<keyword evidence="2" id="KW-0408">Iron</keyword>
<keyword evidence="2" id="KW-0349">Heme</keyword>
<evidence type="ECO:0000313" key="5">
    <source>
        <dbReference type="EMBL" id="AEE48047.1"/>
    </source>
</evidence>
<keyword evidence="4" id="KW-0472">Membrane</keyword>
<protein>
    <recommendedName>
        <fullName evidence="7">Cytochrome c-type biogenesis protein CcmE</fullName>
    </recommendedName>
</protein>
<dbReference type="GO" id="GO:0020037">
    <property type="term" value="F:heme binding"/>
    <property type="evidence" value="ECO:0007669"/>
    <property type="project" value="InterPro"/>
</dbReference>
<dbReference type="InterPro" id="IPR012340">
    <property type="entry name" value="NA-bd_OB-fold"/>
</dbReference>
<evidence type="ECO:0000313" key="6">
    <source>
        <dbReference type="Proteomes" id="UP000008461"/>
    </source>
</evidence>
<dbReference type="Proteomes" id="UP000008461">
    <property type="component" value="Chromosome"/>
</dbReference>
<accession>F4KST3</accession>
<evidence type="ECO:0000256" key="2">
    <source>
        <dbReference type="ARBA" id="ARBA00022617"/>
    </source>
</evidence>
<dbReference type="EMBL" id="CP002691">
    <property type="protein sequence ID" value="AEE48047.1"/>
    <property type="molecule type" value="Genomic_DNA"/>
</dbReference>
<dbReference type="GO" id="GO:0017003">
    <property type="term" value="P:protein-heme linkage"/>
    <property type="evidence" value="ECO:0007669"/>
    <property type="project" value="InterPro"/>
</dbReference>
<name>F4KST3_HALH1</name>
<dbReference type="HOGENOM" id="CLU_079503_3_3_10"/>
<keyword evidence="3" id="KW-0201">Cytochrome c-type biogenesis</keyword>
<dbReference type="Gene3D" id="2.40.50.140">
    <property type="entry name" value="Nucleic acid-binding proteins"/>
    <property type="match status" value="1"/>
</dbReference>
<dbReference type="eggNOG" id="COG2332">
    <property type="taxonomic scope" value="Bacteria"/>
</dbReference>
<dbReference type="Pfam" id="PF03100">
    <property type="entry name" value="CcmE"/>
    <property type="match status" value="1"/>
</dbReference>
<dbReference type="AlphaFoldDB" id="F4KST3"/>
<dbReference type="RefSeq" id="WP_013762611.1">
    <property type="nucleotide sequence ID" value="NC_015510.1"/>
</dbReference>
<dbReference type="SUPFAM" id="SSF82093">
    <property type="entry name" value="Heme chaperone CcmE"/>
    <property type="match status" value="1"/>
</dbReference>
<evidence type="ECO:0000256" key="4">
    <source>
        <dbReference type="ARBA" id="ARBA00023136"/>
    </source>
</evidence>
<dbReference type="InterPro" id="IPR036127">
    <property type="entry name" value="CcmE-like_sf"/>
</dbReference>